<evidence type="ECO:0000313" key="2">
    <source>
        <dbReference type="EMBL" id="KFO80809.1"/>
    </source>
</evidence>
<proteinExistence type="predicted"/>
<evidence type="ECO:0000256" key="1">
    <source>
        <dbReference type="SAM" id="MobiDB-lite"/>
    </source>
</evidence>
<dbReference type="EMBL" id="KL448133">
    <property type="protein sequence ID" value="KFO80809.1"/>
    <property type="molecule type" value="Genomic_DNA"/>
</dbReference>
<name>A0A091GI49_CUCCA</name>
<gene>
    <name evidence="2" type="ORF">N303_13751</name>
</gene>
<dbReference type="PANTHER" id="PTHR33395:SF22">
    <property type="entry name" value="REVERSE TRANSCRIPTASE DOMAIN-CONTAINING PROTEIN"/>
    <property type="match status" value="1"/>
</dbReference>
<dbReference type="AlphaFoldDB" id="A0A091GI49"/>
<dbReference type="Proteomes" id="UP000053760">
    <property type="component" value="Unassembled WGS sequence"/>
</dbReference>
<sequence length="203" mass="23966">VRTLKFRKAEFQLFKDLLGRTLWDTVLRDKRAEQSCQVFNDAFYKVQEHLVLRCRKSGKERKRPLWLSRDLLVRLKRKRELHRQCKQGQGNWEEYRDAAQLCRDGIRKAKAQLELNLARDVKTKMKGFYRYVNQKRKVREGIPQLMDENGDLLSRDEEKVEVLNNFSASVFTDNRSPHPSWVMGQQDGDKGSKAPPTVEECQV</sequence>
<dbReference type="STRING" id="55661.A0A091GI49"/>
<dbReference type="GO" id="GO:0031012">
    <property type="term" value="C:extracellular matrix"/>
    <property type="evidence" value="ECO:0007669"/>
    <property type="project" value="TreeGrafter"/>
</dbReference>
<feature type="non-terminal residue" evidence="2">
    <location>
        <position position="1"/>
    </location>
</feature>
<dbReference type="GO" id="GO:0061343">
    <property type="term" value="P:cell adhesion involved in heart morphogenesis"/>
    <property type="evidence" value="ECO:0007669"/>
    <property type="project" value="TreeGrafter"/>
</dbReference>
<feature type="non-terminal residue" evidence="2">
    <location>
        <position position="203"/>
    </location>
</feature>
<dbReference type="GO" id="GO:0007508">
    <property type="term" value="P:larval heart development"/>
    <property type="evidence" value="ECO:0007669"/>
    <property type="project" value="TreeGrafter"/>
</dbReference>
<accession>A0A091GI49</accession>
<organism evidence="2 3">
    <name type="scientific">Cuculus canorus</name>
    <name type="common">Common cuckoo</name>
    <dbReference type="NCBI Taxonomy" id="55661"/>
    <lineage>
        <taxon>Eukaryota</taxon>
        <taxon>Metazoa</taxon>
        <taxon>Chordata</taxon>
        <taxon>Craniata</taxon>
        <taxon>Vertebrata</taxon>
        <taxon>Euteleostomi</taxon>
        <taxon>Archelosauria</taxon>
        <taxon>Archosauria</taxon>
        <taxon>Dinosauria</taxon>
        <taxon>Saurischia</taxon>
        <taxon>Theropoda</taxon>
        <taxon>Coelurosauria</taxon>
        <taxon>Aves</taxon>
        <taxon>Neognathae</taxon>
        <taxon>Neoaves</taxon>
        <taxon>Otidimorphae</taxon>
        <taxon>Cuculiformes</taxon>
        <taxon>Cuculidae</taxon>
        <taxon>Cuculus</taxon>
    </lineage>
</organism>
<keyword evidence="3" id="KW-1185">Reference proteome</keyword>
<dbReference type="PANTHER" id="PTHR33395">
    <property type="entry name" value="TRANSCRIPTASE, PUTATIVE-RELATED-RELATED"/>
    <property type="match status" value="1"/>
</dbReference>
<protein>
    <submittedName>
        <fullName evidence="2">Uncharacterized protein</fullName>
    </submittedName>
</protein>
<feature type="region of interest" description="Disordered" evidence="1">
    <location>
        <begin position="176"/>
        <end position="203"/>
    </location>
</feature>
<reference evidence="2 3" key="1">
    <citation type="submission" date="2014-04" db="EMBL/GenBank/DDBJ databases">
        <title>Genome evolution of avian class.</title>
        <authorList>
            <person name="Zhang G."/>
            <person name="Li C."/>
        </authorList>
    </citation>
    <scope>NUCLEOTIDE SEQUENCE [LARGE SCALE GENOMIC DNA]</scope>
    <source>
        <strain evidence="2">BGI_N303</strain>
    </source>
</reference>
<evidence type="ECO:0000313" key="3">
    <source>
        <dbReference type="Proteomes" id="UP000053760"/>
    </source>
</evidence>